<name>A0A3D8SEB4_9HELO</name>
<dbReference type="EMBL" id="PDLM01000002">
    <property type="protein sequence ID" value="RDW84675.1"/>
    <property type="molecule type" value="Genomic_DNA"/>
</dbReference>
<keyword evidence="2" id="KW-1185">Reference proteome</keyword>
<reference evidence="1 2" key="1">
    <citation type="journal article" date="2018" name="IMA Fungus">
        <title>IMA Genome-F 9: Draft genome sequence of Annulohypoxylon stygium, Aspergillus mulundensis, Berkeleyomyces basicola (syn. Thielaviopsis basicola), Ceratocystis smalleyi, two Cercospora beticola strains, Coleophoma cylindrospora, Fusarium fracticaudum, Phialophora cf. hyalina, and Morchella septimelata.</title>
        <authorList>
            <person name="Wingfield B.D."/>
            <person name="Bills G.F."/>
            <person name="Dong Y."/>
            <person name="Huang W."/>
            <person name="Nel W.J."/>
            <person name="Swalarsk-Parry B.S."/>
            <person name="Vaghefi N."/>
            <person name="Wilken P.M."/>
            <person name="An Z."/>
            <person name="de Beer Z.W."/>
            <person name="De Vos L."/>
            <person name="Chen L."/>
            <person name="Duong T.A."/>
            <person name="Gao Y."/>
            <person name="Hammerbacher A."/>
            <person name="Kikkert J.R."/>
            <person name="Li Y."/>
            <person name="Li H."/>
            <person name="Li K."/>
            <person name="Li Q."/>
            <person name="Liu X."/>
            <person name="Ma X."/>
            <person name="Naidoo K."/>
            <person name="Pethybridge S.J."/>
            <person name="Sun J."/>
            <person name="Steenkamp E.T."/>
            <person name="van der Nest M.A."/>
            <person name="van Wyk S."/>
            <person name="Wingfield M.J."/>
            <person name="Xiong C."/>
            <person name="Yue Q."/>
            <person name="Zhang X."/>
        </authorList>
    </citation>
    <scope>NUCLEOTIDE SEQUENCE [LARGE SCALE GENOMIC DNA]</scope>
    <source>
        <strain evidence="1 2">BP6252</strain>
    </source>
</reference>
<evidence type="ECO:0000313" key="2">
    <source>
        <dbReference type="Proteomes" id="UP000256645"/>
    </source>
</evidence>
<comment type="caution">
    <text evidence="1">The sequence shown here is derived from an EMBL/GenBank/DDBJ whole genome shotgun (WGS) entry which is preliminary data.</text>
</comment>
<accession>A0A3D8SEB4</accession>
<dbReference type="Proteomes" id="UP000256645">
    <property type="component" value="Unassembled WGS sequence"/>
</dbReference>
<organism evidence="1 2">
    <name type="scientific">Coleophoma cylindrospora</name>
    <dbReference type="NCBI Taxonomy" id="1849047"/>
    <lineage>
        <taxon>Eukaryota</taxon>
        <taxon>Fungi</taxon>
        <taxon>Dikarya</taxon>
        <taxon>Ascomycota</taxon>
        <taxon>Pezizomycotina</taxon>
        <taxon>Leotiomycetes</taxon>
        <taxon>Helotiales</taxon>
        <taxon>Dermateaceae</taxon>
        <taxon>Coleophoma</taxon>
    </lineage>
</organism>
<gene>
    <name evidence="1" type="ORF">BP6252_02265</name>
</gene>
<dbReference type="AlphaFoldDB" id="A0A3D8SEB4"/>
<proteinExistence type="predicted"/>
<evidence type="ECO:0000313" key="1">
    <source>
        <dbReference type="EMBL" id="RDW84675.1"/>
    </source>
</evidence>
<sequence length="84" mass="9460">MPEPYPQRSFTELGHSRQASAPWLLKDGKSRKSTIAHKRPMTEQLRIAEADVITIPTATFFCVILATRQRQTLPTAMLAGFVFT</sequence>
<protein>
    <submittedName>
        <fullName evidence="1">Uncharacterized protein</fullName>
    </submittedName>
</protein>